<dbReference type="Gene3D" id="3.40.33.10">
    <property type="entry name" value="CAP"/>
    <property type="match status" value="1"/>
</dbReference>
<feature type="compositionally biased region" description="Polar residues" evidence="3">
    <location>
        <begin position="102"/>
        <end position="113"/>
    </location>
</feature>
<name>A0A2M3ZM71_9DIPT</name>
<keyword evidence="2" id="KW-0964">Secreted</keyword>
<dbReference type="AlphaFoldDB" id="A0A2M3ZM71"/>
<comment type="subcellular location">
    <subcellularLocation>
        <location evidence="1">Secreted</location>
    </subcellularLocation>
</comment>
<accession>A0A2M3ZM71</accession>
<proteinExistence type="predicted"/>
<feature type="signal peptide" evidence="4">
    <location>
        <begin position="1"/>
        <end position="24"/>
    </location>
</feature>
<evidence type="ECO:0000313" key="5">
    <source>
        <dbReference type="EMBL" id="MBW29644.1"/>
    </source>
</evidence>
<protein>
    <submittedName>
        <fullName evidence="5">Putative salivary antigen 5 family protein 2</fullName>
    </submittedName>
</protein>
<evidence type="ECO:0000256" key="2">
    <source>
        <dbReference type="ARBA" id="ARBA00022525"/>
    </source>
</evidence>
<evidence type="ECO:0000256" key="3">
    <source>
        <dbReference type="SAM" id="MobiDB-lite"/>
    </source>
</evidence>
<feature type="chain" id="PRO_5014662960" evidence="4">
    <location>
        <begin position="25"/>
        <end position="149"/>
    </location>
</feature>
<feature type="region of interest" description="Disordered" evidence="3">
    <location>
        <begin position="102"/>
        <end position="132"/>
    </location>
</feature>
<dbReference type="EMBL" id="GGFM01008893">
    <property type="protein sequence ID" value="MBW29644.1"/>
    <property type="molecule type" value="Transcribed_RNA"/>
</dbReference>
<dbReference type="InterPro" id="IPR035940">
    <property type="entry name" value="CAP_sf"/>
</dbReference>
<dbReference type="SUPFAM" id="SSF55797">
    <property type="entry name" value="PR-1-like"/>
    <property type="match status" value="1"/>
</dbReference>
<keyword evidence="4" id="KW-0732">Signal</keyword>
<evidence type="ECO:0000256" key="1">
    <source>
        <dbReference type="ARBA" id="ARBA00004613"/>
    </source>
</evidence>
<sequence>MLLLLLCGLCFVLLYPSGPPMVQAAFDYCAASKDLCQPPSARHVVCNGRSFGSVCREPKLIKMNDRYRKQILEFHNRLRNNIACGYFRRYAEASSMEQLVGNNTDTSRCTGRQRSPILPTPPRTGLGSQAGTYGRVQRPNVHLCPRRVP</sequence>
<reference evidence="5" key="1">
    <citation type="submission" date="2018-01" db="EMBL/GenBank/DDBJ databases">
        <title>An insight into the sialome of Amazonian anophelines.</title>
        <authorList>
            <person name="Ribeiro J.M."/>
            <person name="Scarpassa V."/>
            <person name="Calvo E."/>
        </authorList>
    </citation>
    <scope>NUCLEOTIDE SEQUENCE</scope>
    <source>
        <tissue evidence="5">Salivary glands</tissue>
    </source>
</reference>
<organism evidence="5">
    <name type="scientific">Anopheles braziliensis</name>
    <dbReference type="NCBI Taxonomy" id="58242"/>
    <lineage>
        <taxon>Eukaryota</taxon>
        <taxon>Metazoa</taxon>
        <taxon>Ecdysozoa</taxon>
        <taxon>Arthropoda</taxon>
        <taxon>Hexapoda</taxon>
        <taxon>Insecta</taxon>
        <taxon>Pterygota</taxon>
        <taxon>Neoptera</taxon>
        <taxon>Endopterygota</taxon>
        <taxon>Diptera</taxon>
        <taxon>Nematocera</taxon>
        <taxon>Culicoidea</taxon>
        <taxon>Culicidae</taxon>
        <taxon>Anophelinae</taxon>
        <taxon>Anopheles</taxon>
    </lineage>
</organism>
<evidence type="ECO:0000256" key="4">
    <source>
        <dbReference type="SAM" id="SignalP"/>
    </source>
</evidence>